<keyword evidence="2" id="KW-1185">Reference proteome</keyword>
<dbReference type="EMBL" id="CP113361">
    <property type="protein sequence ID" value="WAI00739.1"/>
    <property type="molecule type" value="Genomic_DNA"/>
</dbReference>
<dbReference type="AlphaFoldDB" id="A0A9X9S2L9"/>
<gene>
    <name evidence="1" type="ORF">OU421_09945</name>
</gene>
<organism evidence="1 2">
    <name type="scientific">Methanogenium organophilum</name>
    <dbReference type="NCBI Taxonomy" id="2199"/>
    <lineage>
        <taxon>Archaea</taxon>
        <taxon>Methanobacteriati</taxon>
        <taxon>Methanobacteriota</taxon>
        <taxon>Stenosarchaea group</taxon>
        <taxon>Methanomicrobia</taxon>
        <taxon>Methanomicrobiales</taxon>
        <taxon>Methanomicrobiaceae</taxon>
        <taxon>Methanogenium</taxon>
    </lineage>
</organism>
<reference evidence="1" key="1">
    <citation type="submission" date="2022-11" db="EMBL/GenBank/DDBJ databases">
        <title>Complete genome sequence of Methanogenium organophilum DSM 3596.</title>
        <authorList>
            <person name="Chen S.-C."/>
            <person name="Lai S.-J."/>
            <person name="You Y.-T."/>
        </authorList>
    </citation>
    <scope>NUCLEOTIDE SEQUENCE</scope>
    <source>
        <strain evidence="1">DSM 3596</strain>
    </source>
</reference>
<name>A0A9X9S2L9_METOG</name>
<accession>A0A9X9S2L9</accession>
<dbReference type="RefSeq" id="WP_268185944.1">
    <property type="nucleotide sequence ID" value="NZ_CP113361.1"/>
</dbReference>
<evidence type="ECO:0000313" key="2">
    <source>
        <dbReference type="Proteomes" id="UP001163096"/>
    </source>
</evidence>
<evidence type="ECO:0000313" key="1">
    <source>
        <dbReference type="EMBL" id="WAI00739.1"/>
    </source>
</evidence>
<proteinExistence type="predicted"/>
<dbReference type="Proteomes" id="UP001163096">
    <property type="component" value="Chromosome"/>
</dbReference>
<dbReference type="GeneID" id="76835425"/>
<dbReference type="KEGG" id="mou:OU421_09945"/>
<protein>
    <submittedName>
        <fullName evidence="1">Uncharacterized protein</fullName>
    </submittedName>
</protein>
<sequence>MNIENDIFKVVEDAQYAGEFESEDLIRKMQPSGRSGLAVSIGGDEQFLLIFIDGTVEGAALLGKEGNLYGDKAIYLCDNNLKFKIYLTGKSIAESVAAGCRIYDKGHIQSSHLEEIPEIGEQKKGRGSIRLRITSGGEPLAGARVSMRKGRQLLLSEVSGPDGIVGFKLVHGVYDCIIVDRTGDVHKYRIEFNDELIDTVIEI</sequence>